<evidence type="ECO:0000313" key="7">
    <source>
        <dbReference type="Proteomes" id="UP000008063"/>
    </source>
</evidence>
<keyword evidence="7" id="KW-1185">Reference proteome</keyword>
<dbReference type="AlphaFoldDB" id="F8Q1C4"/>
<sequence length="86" mass="9373">MATNIAETSITIPGVRYVIDTGKCKEKRYLTRDTGGGFDTLLTRDVTQSSAMQRAGRAGREGPGFCFRLYTEDAFSSMAVSAEPEI</sequence>
<dbReference type="GO" id="GO:0016787">
    <property type="term" value="F:hydrolase activity"/>
    <property type="evidence" value="ECO:0007669"/>
    <property type="project" value="UniProtKB-KW"/>
</dbReference>
<dbReference type="InterPro" id="IPR001650">
    <property type="entry name" value="Helicase_C-like"/>
</dbReference>
<dbReference type="eggNOG" id="KOG0922">
    <property type="taxonomic scope" value="Eukaryota"/>
</dbReference>
<dbReference type="STRING" id="936435.F8Q1C4"/>
<dbReference type="PANTHER" id="PTHR18934:SF99">
    <property type="entry name" value="ATP-DEPENDENT RNA HELICASE DHX37-RELATED"/>
    <property type="match status" value="1"/>
</dbReference>
<keyword evidence="4" id="KW-0067">ATP-binding</keyword>
<feature type="non-terminal residue" evidence="6">
    <location>
        <position position="86"/>
    </location>
</feature>
<keyword evidence="1" id="KW-0547">Nucleotide-binding</keyword>
<evidence type="ECO:0000313" key="6">
    <source>
        <dbReference type="EMBL" id="EGN98102.1"/>
    </source>
</evidence>
<evidence type="ECO:0000256" key="3">
    <source>
        <dbReference type="ARBA" id="ARBA00022806"/>
    </source>
</evidence>
<proteinExistence type="predicted"/>
<dbReference type="SUPFAM" id="SSF52540">
    <property type="entry name" value="P-loop containing nucleoside triphosphate hydrolases"/>
    <property type="match status" value="1"/>
</dbReference>
<evidence type="ECO:0000256" key="2">
    <source>
        <dbReference type="ARBA" id="ARBA00022801"/>
    </source>
</evidence>
<dbReference type="EMBL" id="GL945481">
    <property type="protein sequence ID" value="EGN98102.1"/>
    <property type="molecule type" value="Genomic_DNA"/>
</dbReference>
<protein>
    <recommendedName>
        <fullName evidence="5">Helicase C-terminal domain-containing protein</fullName>
    </recommendedName>
</protein>
<dbReference type="InParanoid" id="F8Q1C4"/>
<dbReference type="PANTHER" id="PTHR18934">
    <property type="entry name" value="ATP-DEPENDENT RNA HELICASE"/>
    <property type="match status" value="1"/>
</dbReference>
<dbReference type="InterPro" id="IPR027417">
    <property type="entry name" value="P-loop_NTPase"/>
</dbReference>
<accession>F8Q1C4</accession>
<dbReference type="GO" id="GO:0003723">
    <property type="term" value="F:RNA binding"/>
    <property type="evidence" value="ECO:0007669"/>
    <property type="project" value="TreeGrafter"/>
</dbReference>
<dbReference type="HOGENOM" id="CLU_2504069_0_0_1"/>
<reference evidence="7" key="1">
    <citation type="journal article" date="2011" name="Science">
        <title>The plant cell wall-decomposing machinery underlies the functional diversity of forest fungi.</title>
        <authorList>
            <person name="Eastwood D.C."/>
            <person name="Floudas D."/>
            <person name="Binder M."/>
            <person name="Majcherczyk A."/>
            <person name="Schneider P."/>
            <person name="Aerts A."/>
            <person name="Asiegbu F.O."/>
            <person name="Baker S.E."/>
            <person name="Barry K."/>
            <person name="Bendiksby M."/>
            <person name="Blumentritt M."/>
            <person name="Coutinho P.M."/>
            <person name="Cullen D."/>
            <person name="de Vries R.P."/>
            <person name="Gathman A."/>
            <person name="Goodell B."/>
            <person name="Henrissat B."/>
            <person name="Ihrmark K."/>
            <person name="Kauserud H."/>
            <person name="Kohler A."/>
            <person name="LaButti K."/>
            <person name="Lapidus A."/>
            <person name="Lavin J.L."/>
            <person name="Lee Y.-H."/>
            <person name="Lindquist E."/>
            <person name="Lilly W."/>
            <person name="Lucas S."/>
            <person name="Morin E."/>
            <person name="Murat C."/>
            <person name="Oguiza J.A."/>
            <person name="Park J."/>
            <person name="Pisabarro A.G."/>
            <person name="Riley R."/>
            <person name="Rosling A."/>
            <person name="Salamov A."/>
            <person name="Schmidt O."/>
            <person name="Schmutz J."/>
            <person name="Skrede I."/>
            <person name="Stenlid J."/>
            <person name="Wiebenga A."/>
            <person name="Xie X."/>
            <person name="Kuees U."/>
            <person name="Hibbett D.S."/>
            <person name="Hoffmeister D."/>
            <person name="Hoegberg N."/>
            <person name="Martin F."/>
            <person name="Grigoriev I.V."/>
            <person name="Watkinson S.C."/>
        </authorList>
    </citation>
    <scope>NUCLEOTIDE SEQUENCE [LARGE SCALE GENOMIC DNA]</scope>
    <source>
        <strain evidence="7">strain S7.3</strain>
    </source>
</reference>
<dbReference type="CDD" id="cd18791">
    <property type="entry name" value="SF2_C_RHA"/>
    <property type="match status" value="1"/>
</dbReference>
<dbReference type="Gene3D" id="3.40.50.300">
    <property type="entry name" value="P-loop containing nucleotide triphosphate hydrolases"/>
    <property type="match status" value="1"/>
</dbReference>
<keyword evidence="2" id="KW-0378">Hydrolase</keyword>
<keyword evidence="3" id="KW-0347">Helicase</keyword>
<gene>
    <name evidence="6" type="ORF">SERLA73DRAFT_138368</name>
</gene>
<evidence type="ECO:0000259" key="5">
    <source>
        <dbReference type="PROSITE" id="PS51194"/>
    </source>
</evidence>
<dbReference type="Pfam" id="PF00271">
    <property type="entry name" value="Helicase_C"/>
    <property type="match status" value="1"/>
</dbReference>
<dbReference type="Proteomes" id="UP000008063">
    <property type="component" value="Unassembled WGS sequence"/>
</dbReference>
<dbReference type="GO" id="GO:0004386">
    <property type="term" value="F:helicase activity"/>
    <property type="evidence" value="ECO:0007669"/>
    <property type="project" value="UniProtKB-KW"/>
</dbReference>
<dbReference type="GO" id="GO:0005524">
    <property type="term" value="F:ATP binding"/>
    <property type="evidence" value="ECO:0007669"/>
    <property type="project" value="UniProtKB-KW"/>
</dbReference>
<feature type="domain" description="Helicase C-terminal" evidence="5">
    <location>
        <begin position="1"/>
        <end position="86"/>
    </location>
</feature>
<name>F8Q1C4_SERL3</name>
<dbReference type="PROSITE" id="PS51194">
    <property type="entry name" value="HELICASE_CTER"/>
    <property type="match status" value="1"/>
</dbReference>
<organism evidence="7">
    <name type="scientific">Serpula lacrymans var. lacrymans (strain S7.3)</name>
    <name type="common">Dry rot fungus</name>
    <dbReference type="NCBI Taxonomy" id="936435"/>
    <lineage>
        <taxon>Eukaryota</taxon>
        <taxon>Fungi</taxon>
        <taxon>Dikarya</taxon>
        <taxon>Basidiomycota</taxon>
        <taxon>Agaricomycotina</taxon>
        <taxon>Agaricomycetes</taxon>
        <taxon>Agaricomycetidae</taxon>
        <taxon>Boletales</taxon>
        <taxon>Coniophorineae</taxon>
        <taxon>Serpulaceae</taxon>
        <taxon>Serpula</taxon>
    </lineage>
</organism>
<evidence type="ECO:0000256" key="1">
    <source>
        <dbReference type="ARBA" id="ARBA00022741"/>
    </source>
</evidence>
<evidence type="ECO:0000256" key="4">
    <source>
        <dbReference type="ARBA" id="ARBA00022840"/>
    </source>
</evidence>